<reference evidence="1" key="2">
    <citation type="submission" date="2023-05" db="EMBL/GenBank/DDBJ databases">
        <authorList>
            <consortium name="Lawrence Berkeley National Laboratory"/>
            <person name="Steindorff A."/>
            <person name="Hensen N."/>
            <person name="Bonometti L."/>
            <person name="Westerberg I."/>
            <person name="Brannstrom I.O."/>
            <person name="Guillou S."/>
            <person name="Cros-Aarteil S."/>
            <person name="Calhoun S."/>
            <person name="Haridas S."/>
            <person name="Kuo A."/>
            <person name="Mondo S."/>
            <person name="Pangilinan J."/>
            <person name="Riley R."/>
            <person name="Labutti K."/>
            <person name="Andreopoulos B."/>
            <person name="Lipzen A."/>
            <person name="Chen C."/>
            <person name="Yanf M."/>
            <person name="Daum C."/>
            <person name="Ng V."/>
            <person name="Clum A."/>
            <person name="Ohm R."/>
            <person name="Martin F."/>
            <person name="Silar P."/>
            <person name="Natvig D."/>
            <person name="Lalanne C."/>
            <person name="Gautier V."/>
            <person name="Ament-Velasquez S.L."/>
            <person name="Kruys A."/>
            <person name="Hutchinson M.I."/>
            <person name="Powell A.J."/>
            <person name="Barry K."/>
            <person name="Miller A.N."/>
            <person name="Grigoriev I.V."/>
            <person name="Debuchy R."/>
            <person name="Gladieux P."/>
            <person name="Thoren M.H."/>
            <person name="Johannesson H."/>
        </authorList>
    </citation>
    <scope>NUCLEOTIDE SEQUENCE</scope>
    <source>
        <strain evidence="1">PSN293</strain>
    </source>
</reference>
<proteinExistence type="predicted"/>
<evidence type="ECO:0000313" key="2">
    <source>
        <dbReference type="Proteomes" id="UP001301769"/>
    </source>
</evidence>
<dbReference type="EMBL" id="MU858065">
    <property type="protein sequence ID" value="KAK4216770.1"/>
    <property type="molecule type" value="Genomic_DNA"/>
</dbReference>
<dbReference type="Proteomes" id="UP001301769">
    <property type="component" value="Unassembled WGS sequence"/>
</dbReference>
<sequence length="103" mass="11744">MNKPNKDSLTRKTCTPRLFRPTKDLESILTTLNYFLYLLPYLEAKDHNLKSQAITFITKHSTSPDATLEDFNPADSESCPFARLDAVVYHARATLRLFGLLPL</sequence>
<organism evidence="1 2">
    <name type="scientific">Rhypophila decipiens</name>
    <dbReference type="NCBI Taxonomy" id="261697"/>
    <lineage>
        <taxon>Eukaryota</taxon>
        <taxon>Fungi</taxon>
        <taxon>Dikarya</taxon>
        <taxon>Ascomycota</taxon>
        <taxon>Pezizomycotina</taxon>
        <taxon>Sordariomycetes</taxon>
        <taxon>Sordariomycetidae</taxon>
        <taxon>Sordariales</taxon>
        <taxon>Naviculisporaceae</taxon>
        <taxon>Rhypophila</taxon>
    </lineage>
</organism>
<reference evidence="1" key="1">
    <citation type="journal article" date="2023" name="Mol. Phylogenet. Evol.">
        <title>Genome-scale phylogeny and comparative genomics of the fungal order Sordariales.</title>
        <authorList>
            <person name="Hensen N."/>
            <person name="Bonometti L."/>
            <person name="Westerberg I."/>
            <person name="Brannstrom I.O."/>
            <person name="Guillou S."/>
            <person name="Cros-Aarteil S."/>
            <person name="Calhoun S."/>
            <person name="Haridas S."/>
            <person name="Kuo A."/>
            <person name="Mondo S."/>
            <person name="Pangilinan J."/>
            <person name="Riley R."/>
            <person name="LaButti K."/>
            <person name="Andreopoulos B."/>
            <person name="Lipzen A."/>
            <person name="Chen C."/>
            <person name="Yan M."/>
            <person name="Daum C."/>
            <person name="Ng V."/>
            <person name="Clum A."/>
            <person name="Steindorff A."/>
            <person name="Ohm R.A."/>
            <person name="Martin F."/>
            <person name="Silar P."/>
            <person name="Natvig D.O."/>
            <person name="Lalanne C."/>
            <person name="Gautier V."/>
            <person name="Ament-Velasquez S.L."/>
            <person name="Kruys A."/>
            <person name="Hutchinson M.I."/>
            <person name="Powell A.J."/>
            <person name="Barry K."/>
            <person name="Miller A.N."/>
            <person name="Grigoriev I.V."/>
            <person name="Debuchy R."/>
            <person name="Gladieux P."/>
            <person name="Hiltunen Thoren M."/>
            <person name="Johannesson H."/>
        </authorList>
    </citation>
    <scope>NUCLEOTIDE SEQUENCE</scope>
    <source>
        <strain evidence="1">PSN293</strain>
    </source>
</reference>
<evidence type="ECO:0000313" key="1">
    <source>
        <dbReference type="EMBL" id="KAK4216770.1"/>
    </source>
</evidence>
<keyword evidence="2" id="KW-1185">Reference proteome</keyword>
<protein>
    <submittedName>
        <fullName evidence="1">Uncharacterized protein</fullName>
    </submittedName>
</protein>
<gene>
    <name evidence="1" type="ORF">QBC37DRAFT_370658</name>
</gene>
<accession>A0AAN6YFM8</accession>
<comment type="caution">
    <text evidence="1">The sequence shown here is derived from an EMBL/GenBank/DDBJ whole genome shotgun (WGS) entry which is preliminary data.</text>
</comment>
<dbReference type="AlphaFoldDB" id="A0AAN6YFM8"/>
<name>A0AAN6YFM8_9PEZI</name>